<dbReference type="PANTHER" id="PTHR34387:SF2">
    <property type="entry name" value="SLR1258 PROTEIN"/>
    <property type="match status" value="1"/>
</dbReference>
<dbReference type="STRING" id="907348.TresaDRAFT_0750"/>
<dbReference type="GO" id="GO:0006974">
    <property type="term" value="P:DNA damage response"/>
    <property type="evidence" value="ECO:0007669"/>
    <property type="project" value="TreeGrafter"/>
</dbReference>
<dbReference type="InterPro" id="IPR007497">
    <property type="entry name" value="SIMPL/DUF541"/>
</dbReference>
<feature type="signal peptide" evidence="1">
    <location>
        <begin position="1"/>
        <end position="24"/>
    </location>
</feature>
<dbReference type="RefSeq" id="WP_002706102.1">
    <property type="nucleotide sequence ID" value="NZ_AGRW01000053.1"/>
</dbReference>
<accession>H7ENJ7</accession>
<dbReference type="EMBL" id="AGRW01000053">
    <property type="protein sequence ID" value="EIC00925.1"/>
    <property type="molecule type" value="Genomic_DNA"/>
</dbReference>
<dbReference type="Gene3D" id="3.30.70.2970">
    <property type="entry name" value="Protein of unknown function (DUF541), domain 2"/>
    <property type="match status" value="1"/>
</dbReference>
<dbReference type="InterPro" id="IPR052022">
    <property type="entry name" value="26kDa_periplasmic_antigen"/>
</dbReference>
<sequence length="234" mass="25787">MRKMVAGALIACALFLNVSCSEKARTIKVFGSGEVTYIPDIVTMTVNVKNVKPVLRDAIANTNATSKKLLELCKKYSVSDEDVKTSFAQSGREYEWKNGSEVFVGFRSEQSVQITFRELGRMEEFTGEILALQVYSLGDLKYSHSKKNKFESEANMLALDDAKSAAEKMAERMGVGIGDVLYISDVDADEPVFYGTEYGLVAQNKSLNRSSGFVVAPGILSSEKKVVVVFELKK</sequence>
<dbReference type="AlphaFoldDB" id="H7ENJ7"/>
<name>H7ENJ7_9SPIR</name>
<dbReference type="Pfam" id="PF04402">
    <property type="entry name" value="SIMPL"/>
    <property type="match status" value="1"/>
</dbReference>
<keyword evidence="3" id="KW-1185">Reference proteome</keyword>
<evidence type="ECO:0008006" key="4">
    <source>
        <dbReference type="Google" id="ProtNLM"/>
    </source>
</evidence>
<evidence type="ECO:0000313" key="3">
    <source>
        <dbReference type="Proteomes" id="UP000003571"/>
    </source>
</evidence>
<reference evidence="2 3" key="1">
    <citation type="submission" date="2011-09" db="EMBL/GenBank/DDBJ databases">
        <title>The draft genome of Treponema saccharophilum DSM 2985.</title>
        <authorList>
            <consortium name="US DOE Joint Genome Institute (JGI-PGF)"/>
            <person name="Lucas S."/>
            <person name="Copeland A."/>
            <person name="Lapidus A."/>
            <person name="Glavina del Rio T."/>
            <person name="Dalin E."/>
            <person name="Tice H."/>
            <person name="Bruce D."/>
            <person name="Goodwin L."/>
            <person name="Pitluck S."/>
            <person name="Peters L."/>
            <person name="Kyrpides N."/>
            <person name="Mavromatis K."/>
            <person name="Ivanova N."/>
            <person name="Markowitz V."/>
            <person name="Cheng J.-F."/>
            <person name="Hugenholtz P."/>
            <person name="Woyke T."/>
            <person name="Wu D."/>
            <person name="Gronow S."/>
            <person name="Wellnitz S."/>
            <person name="Brambilla E."/>
            <person name="Klenk H.-P."/>
            <person name="Eisen J.A."/>
        </authorList>
    </citation>
    <scope>NUCLEOTIDE SEQUENCE [LARGE SCALE GENOMIC DNA]</scope>
    <source>
        <strain evidence="2 3">DSM 2985</strain>
    </source>
</reference>
<evidence type="ECO:0000313" key="2">
    <source>
        <dbReference type="EMBL" id="EIC00925.1"/>
    </source>
</evidence>
<dbReference type="PANTHER" id="PTHR34387">
    <property type="entry name" value="SLR1258 PROTEIN"/>
    <property type="match status" value="1"/>
</dbReference>
<dbReference type="eggNOG" id="COG2968">
    <property type="taxonomic scope" value="Bacteria"/>
</dbReference>
<dbReference type="Proteomes" id="UP000003571">
    <property type="component" value="Unassembled WGS sequence"/>
</dbReference>
<feature type="chain" id="PRO_5003609291" description="DUF541 domain-containing protein" evidence="1">
    <location>
        <begin position="25"/>
        <end position="234"/>
    </location>
</feature>
<dbReference type="OrthoDB" id="702249at2"/>
<protein>
    <recommendedName>
        <fullName evidence="4">DUF541 domain-containing protein</fullName>
    </recommendedName>
</protein>
<dbReference type="Gene3D" id="3.30.110.170">
    <property type="entry name" value="Protein of unknown function (DUF541), domain 1"/>
    <property type="match status" value="1"/>
</dbReference>
<proteinExistence type="predicted"/>
<evidence type="ECO:0000256" key="1">
    <source>
        <dbReference type="SAM" id="SignalP"/>
    </source>
</evidence>
<comment type="caution">
    <text evidence="2">The sequence shown here is derived from an EMBL/GenBank/DDBJ whole genome shotgun (WGS) entry which is preliminary data.</text>
</comment>
<organism evidence="2 3">
    <name type="scientific">Treponema saccharophilum DSM 2985</name>
    <dbReference type="NCBI Taxonomy" id="907348"/>
    <lineage>
        <taxon>Bacteria</taxon>
        <taxon>Pseudomonadati</taxon>
        <taxon>Spirochaetota</taxon>
        <taxon>Spirochaetia</taxon>
        <taxon>Spirochaetales</taxon>
        <taxon>Treponemataceae</taxon>
        <taxon>Treponema</taxon>
    </lineage>
</organism>
<gene>
    <name evidence="2" type="ORF">TresaDRAFT_0750</name>
</gene>
<dbReference type="PATRIC" id="fig|907348.3.peg.2520"/>
<keyword evidence="1" id="KW-0732">Signal</keyword>